<evidence type="ECO:0000313" key="1">
    <source>
        <dbReference type="EMBL" id="ESS61204.1"/>
    </source>
</evidence>
<accession>V5B0Y3</accession>
<sequence length="76" mass="8548">MATEEDNSRHTQLPACTTKEAFKSTAMCILCVVVCACSNTKQRRRKKGAEYVEGSTKMYSGDAWQKQQLEEDHSNS</sequence>
<evidence type="ECO:0000313" key="2">
    <source>
        <dbReference type="Proteomes" id="UP000017861"/>
    </source>
</evidence>
<dbReference type="EMBL" id="AYLP01000324">
    <property type="protein sequence ID" value="ESS61204.1"/>
    <property type="molecule type" value="Genomic_DNA"/>
</dbReference>
<proteinExistence type="predicted"/>
<comment type="caution">
    <text evidence="1">The sequence shown here is derived from an EMBL/GenBank/DDBJ whole genome shotgun (WGS) entry which is preliminary data.</text>
</comment>
<gene>
    <name evidence="1" type="ORF">TCDM_11227</name>
</gene>
<organism evidence="1 2">
    <name type="scientific">Trypanosoma cruzi Dm28c</name>
    <dbReference type="NCBI Taxonomy" id="1416333"/>
    <lineage>
        <taxon>Eukaryota</taxon>
        <taxon>Discoba</taxon>
        <taxon>Euglenozoa</taxon>
        <taxon>Kinetoplastea</taxon>
        <taxon>Metakinetoplastina</taxon>
        <taxon>Trypanosomatida</taxon>
        <taxon>Trypanosomatidae</taxon>
        <taxon>Trypanosoma</taxon>
        <taxon>Schizotrypanum</taxon>
    </lineage>
</organism>
<dbReference type="AlphaFoldDB" id="V5B0Y3"/>
<reference evidence="1 2" key="1">
    <citation type="journal article" date="2014" name="Genome Announc.">
        <title>Trypanosoma cruzi Clone Dm28c Draft Genome Sequence.</title>
        <authorList>
            <person name="Grisard E.C."/>
            <person name="Teixeira S.M."/>
            <person name="de Almeida L.G."/>
            <person name="Stoco P.H."/>
            <person name="Gerber A.L."/>
            <person name="Talavera-Lopez C."/>
            <person name="Lima O.C."/>
            <person name="Andersson B."/>
            <person name="de Vasconcelos A.T."/>
        </authorList>
    </citation>
    <scope>NUCLEOTIDE SEQUENCE [LARGE SCALE GENOMIC DNA]</scope>
    <source>
        <strain evidence="1 2">Dm28c</strain>
    </source>
</reference>
<dbReference type="Proteomes" id="UP000017861">
    <property type="component" value="Unassembled WGS sequence"/>
</dbReference>
<protein>
    <submittedName>
        <fullName evidence="1">Uncharacterized protein</fullName>
    </submittedName>
</protein>
<name>V5B0Y3_TRYCR</name>
<dbReference type="VEuPathDB" id="TriTrypDB:TCDM_11227"/>